<dbReference type="SMART" id="SM01125">
    <property type="entry name" value="DCP2"/>
    <property type="match status" value="1"/>
</dbReference>
<feature type="region of interest" description="Disordered" evidence="11">
    <location>
        <begin position="523"/>
        <end position="547"/>
    </location>
</feature>
<keyword evidence="4" id="KW-0963">Cytoplasm</keyword>
<dbReference type="Gene3D" id="3.90.79.10">
    <property type="entry name" value="Nucleoside Triphosphate Pyrophosphohydrolase"/>
    <property type="match status" value="1"/>
</dbReference>
<reference evidence="14" key="1">
    <citation type="submission" date="2022-11" db="UniProtKB">
        <authorList>
            <consortium name="WormBaseParasite"/>
        </authorList>
    </citation>
    <scope>IDENTIFICATION</scope>
</reference>
<dbReference type="InterPro" id="IPR036189">
    <property type="entry name" value="DCP2_BoxA_sf"/>
</dbReference>
<feature type="domain" description="Nudix hydrolase" evidence="12">
    <location>
        <begin position="216"/>
        <end position="347"/>
    </location>
</feature>
<dbReference type="InterPro" id="IPR000086">
    <property type="entry name" value="NUDIX_hydrolase_dom"/>
</dbReference>
<feature type="region of interest" description="Disordered" evidence="11">
    <location>
        <begin position="1"/>
        <end position="73"/>
    </location>
</feature>
<dbReference type="SUPFAM" id="SSF140586">
    <property type="entry name" value="Dcp2 domain-like"/>
    <property type="match status" value="1"/>
</dbReference>
<feature type="compositionally biased region" description="Polar residues" evidence="11">
    <location>
        <begin position="18"/>
        <end position="30"/>
    </location>
</feature>
<keyword evidence="5" id="KW-0479">Metal-binding</keyword>
<dbReference type="Gene3D" id="1.10.10.1050">
    <property type="entry name" value="Dcp2, box A domain"/>
    <property type="match status" value="1"/>
</dbReference>
<dbReference type="Proteomes" id="UP000887572">
    <property type="component" value="Unplaced"/>
</dbReference>
<evidence type="ECO:0000256" key="4">
    <source>
        <dbReference type="ARBA" id="ARBA00022490"/>
    </source>
</evidence>
<keyword evidence="13" id="KW-1185">Reference proteome</keyword>
<sequence length="638" mass="71750">MEQIFNANAMLTMDKGPQDSQVGRNMNNIGAGQKESQRQQKVNNSNFTQQQNKSKGRKKEEGGGNTSKKKRVFINKSQKADAAGLFASPGVGTSNRPPPLFLTPSTNSVKESKCFGFTVPEVIMEDMLFRFLYNIPANEKENQIRVCFHIELAHWFFLDFYCADNPDVPERLRTLVPCQQVGFAQFVRQVFHKCDFLEKWRHCIDKIISEFHYHKSHVPTYGVIMLDPTLSYILLVQGYYASKNSWGFPKGKINEDEVPLGCALREAFEEVGFDASEHIKDPEKCRPLQHFFGETLVRLFLATDVPMDFPFKPHLRKEIRKICWFFLHDLPKYHKDNDGCARLGNGLTSNCFNSIIPFTKDICEFVERERRERNKPKCTVLKTEPGSVNSAFQPVIPRASSQQKLATPLSSNAVSAQPSQPSAEEPTTSRRRSTVENLFKPLKPDPANQLTSFTGQSFLNHIGAAKHFERVSASHSGNSPQIPTNPAGVIGSEAQFRRSKEIKHPKPMHPTGPVVVVYEAPQEQSSPDNAMQKDATQPTATPKDGNEIADMLRSSMSKMGRKQREPQRTTATTSAAVSAIFVNNAKAIETTAPVLPQKTVPSTETADFAQLAQFVPTQVRRCEAWKKFTLDRTRLQPA</sequence>
<dbReference type="GO" id="GO:0140933">
    <property type="term" value="F:5'-(N(7)-methylguanosine 5'-triphospho)-[mRNA] hydrolase activity"/>
    <property type="evidence" value="ECO:0007669"/>
    <property type="project" value="UniProtKB-EC"/>
</dbReference>
<dbReference type="GO" id="GO:0000290">
    <property type="term" value="P:deadenylation-dependent decapping of nuclear-transcribed mRNA"/>
    <property type="evidence" value="ECO:0007669"/>
    <property type="project" value="InterPro"/>
</dbReference>
<evidence type="ECO:0000313" key="14">
    <source>
        <dbReference type="WBParaSite" id="Gr19_v10_g8824.t1"/>
    </source>
</evidence>
<dbReference type="PROSITE" id="PS51462">
    <property type="entry name" value="NUDIX"/>
    <property type="match status" value="1"/>
</dbReference>
<dbReference type="InterPro" id="IPR007722">
    <property type="entry name" value="DCP2_BoxA"/>
</dbReference>
<evidence type="ECO:0000256" key="5">
    <source>
        <dbReference type="ARBA" id="ARBA00022723"/>
    </source>
</evidence>
<dbReference type="PROSITE" id="PS00893">
    <property type="entry name" value="NUDIX_BOX"/>
    <property type="match status" value="1"/>
</dbReference>
<evidence type="ECO:0000313" key="13">
    <source>
        <dbReference type="Proteomes" id="UP000887572"/>
    </source>
</evidence>
<name>A0A914I9T8_GLORO</name>
<dbReference type="InterPro" id="IPR020084">
    <property type="entry name" value="NUDIX_hydrolase_CS"/>
</dbReference>
<dbReference type="GO" id="GO:0000932">
    <property type="term" value="C:P-body"/>
    <property type="evidence" value="ECO:0007669"/>
    <property type="project" value="TreeGrafter"/>
</dbReference>
<comment type="subcellular location">
    <subcellularLocation>
        <location evidence="2">Cytoplasm</location>
    </subcellularLocation>
</comment>
<dbReference type="PANTHER" id="PTHR23114:SF17">
    <property type="entry name" value="M7GPPPN-MRNA HYDROLASE"/>
    <property type="match status" value="1"/>
</dbReference>
<dbReference type="GO" id="GO:0000184">
    <property type="term" value="P:nuclear-transcribed mRNA catabolic process, nonsense-mediated decay"/>
    <property type="evidence" value="ECO:0007669"/>
    <property type="project" value="InterPro"/>
</dbReference>
<comment type="cofactor">
    <cofactor evidence="1">
        <name>Mn(2+)</name>
        <dbReference type="ChEBI" id="CHEBI:29035"/>
    </cofactor>
</comment>
<dbReference type="SUPFAM" id="SSF55811">
    <property type="entry name" value="Nudix"/>
    <property type="match status" value="1"/>
</dbReference>
<dbReference type="Pfam" id="PF05026">
    <property type="entry name" value="DCP2"/>
    <property type="match status" value="1"/>
</dbReference>
<evidence type="ECO:0000256" key="6">
    <source>
        <dbReference type="ARBA" id="ARBA00022801"/>
    </source>
</evidence>
<dbReference type="InterPro" id="IPR015797">
    <property type="entry name" value="NUDIX_hydrolase-like_dom_sf"/>
</dbReference>
<evidence type="ECO:0000256" key="1">
    <source>
        <dbReference type="ARBA" id="ARBA00001936"/>
    </source>
</evidence>
<evidence type="ECO:0000256" key="3">
    <source>
        <dbReference type="ARBA" id="ARBA00005279"/>
    </source>
</evidence>
<dbReference type="GO" id="GO:0003723">
    <property type="term" value="F:RNA binding"/>
    <property type="evidence" value="ECO:0007669"/>
    <property type="project" value="UniProtKB-KW"/>
</dbReference>
<organism evidence="13 14">
    <name type="scientific">Globodera rostochiensis</name>
    <name type="common">Golden nematode worm</name>
    <name type="synonym">Heterodera rostochiensis</name>
    <dbReference type="NCBI Taxonomy" id="31243"/>
    <lineage>
        <taxon>Eukaryota</taxon>
        <taxon>Metazoa</taxon>
        <taxon>Ecdysozoa</taxon>
        <taxon>Nematoda</taxon>
        <taxon>Chromadorea</taxon>
        <taxon>Rhabditida</taxon>
        <taxon>Tylenchina</taxon>
        <taxon>Tylenchomorpha</taxon>
        <taxon>Tylenchoidea</taxon>
        <taxon>Heteroderidae</taxon>
        <taxon>Heteroderinae</taxon>
        <taxon>Globodera</taxon>
    </lineage>
</organism>
<keyword evidence="6" id="KW-0378">Hydrolase</keyword>
<evidence type="ECO:0000256" key="8">
    <source>
        <dbReference type="ARBA" id="ARBA00023211"/>
    </source>
</evidence>
<feature type="region of interest" description="Disordered" evidence="11">
    <location>
        <begin position="399"/>
        <end position="433"/>
    </location>
</feature>
<keyword evidence="8" id="KW-0464">Manganese</keyword>
<dbReference type="CDD" id="cd03672">
    <property type="entry name" value="NUDIX_Dcp2p_Nudt20"/>
    <property type="match status" value="1"/>
</dbReference>
<evidence type="ECO:0000259" key="12">
    <source>
        <dbReference type="PROSITE" id="PS51462"/>
    </source>
</evidence>
<feature type="compositionally biased region" description="Polar residues" evidence="11">
    <location>
        <begin position="399"/>
        <end position="426"/>
    </location>
</feature>
<dbReference type="PANTHER" id="PTHR23114">
    <property type="entry name" value="M7GPPPN-MRNA HYDROLASE"/>
    <property type="match status" value="1"/>
</dbReference>
<evidence type="ECO:0000256" key="9">
    <source>
        <dbReference type="ARBA" id="ARBA00047661"/>
    </source>
</evidence>
<evidence type="ECO:0000256" key="11">
    <source>
        <dbReference type="SAM" id="MobiDB-lite"/>
    </source>
</evidence>
<accession>A0A914I9T8</accession>
<dbReference type="AlphaFoldDB" id="A0A914I9T8"/>
<protein>
    <recommendedName>
        <fullName evidence="10">mRNA-decapping enzyme 2</fullName>
    </recommendedName>
</protein>
<dbReference type="FunFam" id="3.90.79.10:FF:000003">
    <property type="entry name" value="M7GpppN-mRNA hydrolase isoform 2"/>
    <property type="match status" value="1"/>
</dbReference>
<dbReference type="Pfam" id="PF00293">
    <property type="entry name" value="NUDIX"/>
    <property type="match status" value="1"/>
</dbReference>
<evidence type="ECO:0000256" key="2">
    <source>
        <dbReference type="ARBA" id="ARBA00004496"/>
    </source>
</evidence>
<dbReference type="WBParaSite" id="Gr19_v10_g8824.t1">
    <property type="protein sequence ID" value="Gr19_v10_g8824.t1"/>
    <property type="gene ID" value="Gr19_v10_g8824"/>
</dbReference>
<feature type="compositionally biased region" description="Polar residues" evidence="11">
    <location>
        <begin position="523"/>
        <end position="540"/>
    </location>
</feature>
<dbReference type="InterPro" id="IPR044099">
    <property type="entry name" value="Dcp2_NUDIX"/>
</dbReference>
<comment type="catalytic activity">
    <reaction evidence="9">
        <text>a 5'-end (N(7)-methyl 5'-triphosphoguanosine)-ribonucleoside in mRNA + H2O = N(7)-methyl-GDP + a 5'-end phospho-ribonucleoside in mRNA + 2 H(+)</text>
        <dbReference type="Rhea" id="RHEA:67484"/>
        <dbReference type="Rhea" id="RHEA-COMP:15692"/>
        <dbReference type="Rhea" id="RHEA-COMP:17167"/>
        <dbReference type="ChEBI" id="CHEBI:15377"/>
        <dbReference type="ChEBI" id="CHEBI:15378"/>
        <dbReference type="ChEBI" id="CHEBI:63714"/>
        <dbReference type="ChEBI" id="CHEBI:138282"/>
        <dbReference type="ChEBI" id="CHEBI:156461"/>
        <dbReference type="EC" id="3.6.1.62"/>
    </reaction>
    <physiologicalReaction direction="left-to-right" evidence="9">
        <dbReference type="Rhea" id="RHEA:67485"/>
    </physiologicalReaction>
</comment>
<evidence type="ECO:0000256" key="7">
    <source>
        <dbReference type="ARBA" id="ARBA00022884"/>
    </source>
</evidence>
<evidence type="ECO:0000256" key="10">
    <source>
        <dbReference type="ARBA" id="ARBA00078183"/>
    </source>
</evidence>
<dbReference type="GO" id="GO:0030145">
    <property type="term" value="F:manganese ion binding"/>
    <property type="evidence" value="ECO:0007669"/>
    <property type="project" value="InterPro"/>
</dbReference>
<feature type="compositionally biased region" description="Polar residues" evidence="11">
    <location>
        <begin position="39"/>
        <end position="52"/>
    </location>
</feature>
<comment type="similarity">
    <text evidence="3">Belongs to the Nudix hydrolase family. DCP2 subfamily.</text>
</comment>
<proteinExistence type="inferred from homology"/>
<keyword evidence="7" id="KW-0694">RNA-binding</keyword>